<evidence type="ECO:0000256" key="1">
    <source>
        <dbReference type="SAM" id="Coils"/>
    </source>
</evidence>
<evidence type="ECO:0000313" key="4">
    <source>
        <dbReference type="Proteomes" id="UP000230886"/>
    </source>
</evidence>
<evidence type="ECO:0000256" key="2">
    <source>
        <dbReference type="SAM" id="MobiDB-lite"/>
    </source>
</evidence>
<evidence type="ECO:0008006" key="5">
    <source>
        <dbReference type="Google" id="ProtNLM"/>
    </source>
</evidence>
<evidence type="ECO:0000313" key="3">
    <source>
        <dbReference type="EMBL" id="PCK27851.1"/>
    </source>
</evidence>
<protein>
    <recommendedName>
        <fullName evidence="5">Scaffolding protein</fullName>
    </recommendedName>
</protein>
<accession>A0A2A5JFW9</accession>
<gene>
    <name evidence="3" type="ORF">CHR55_10225</name>
</gene>
<feature type="region of interest" description="Disordered" evidence="2">
    <location>
        <begin position="1"/>
        <end position="73"/>
    </location>
</feature>
<comment type="caution">
    <text evidence="3">The sequence shown here is derived from an EMBL/GenBank/DDBJ whole genome shotgun (WGS) entry which is preliminary data.</text>
</comment>
<feature type="region of interest" description="Disordered" evidence="2">
    <location>
        <begin position="168"/>
        <end position="202"/>
    </location>
</feature>
<keyword evidence="1" id="KW-0175">Coiled coil</keyword>
<dbReference type="AlphaFoldDB" id="A0A2A5JFW9"/>
<dbReference type="Proteomes" id="UP000230886">
    <property type="component" value="Unassembled WGS sequence"/>
</dbReference>
<reference evidence="3 4" key="1">
    <citation type="submission" date="2017-07" db="EMBL/GenBank/DDBJ databases">
        <title>Draft sequence of Rhodococcus enclensis 23b-28.</title>
        <authorList>
            <person name="Besaury L."/>
            <person name="Sancelme M."/>
            <person name="Amato P."/>
            <person name="Lallement A."/>
            <person name="Delort A.-M."/>
        </authorList>
    </citation>
    <scope>NUCLEOTIDE SEQUENCE [LARGE SCALE GENOMIC DNA]</scope>
    <source>
        <strain evidence="3 4">23b-28</strain>
    </source>
</reference>
<dbReference type="RefSeq" id="WP_099697396.1">
    <property type="nucleotide sequence ID" value="NZ_NOVD01000004.1"/>
</dbReference>
<name>A0A2A5JFW9_RHOSG</name>
<proteinExistence type="predicted"/>
<feature type="coiled-coil region" evidence="1">
    <location>
        <begin position="95"/>
        <end position="129"/>
    </location>
</feature>
<dbReference type="EMBL" id="NOVD01000004">
    <property type="protein sequence ID" value="PCK27851.1"/>
    <property type="molecule type" value="Genomic_DNA"/>
</dbReference>
<feature type="compositionally biased region" description="Basic and acidic residues" evidence="2">
    <location>
        <begin position="57"/>
        <end position="73"/>
    </location>
</feature>
<feature type="compositionally biased region" description="Basic and acidic residues" evidence="2">
    <location>
        <begin position="29"/>
        <end position="38"/>
    </location>
</feature>
<sequence>MRVKRSVIAPEPFDMFARASRWPSRQHPRRDDEGHDGGGEGGTNTNDDAGANNDAGEGDKKPGESQDKDWKAEYEKTLAHARKHETRAKENAAAAKELADLKKSQMTEVEKANTERDELAQRLADAEARSVRSDAARKYSLTDEDLELLDGVPADKFDARAKALSERIKAAAPAGKSGLPAGGAKEKTKSTTLSGSIAAHYS</sequence>
<organism evidence="3 4">
    <name type="scientific">Rhodococcus qingshengii</name>
    <dbReference type="NCBI Taxonomy" id="334542"/>
    <lineage>
        <taxon>Bacteria</taxon>
        <taxon>Bacillati</taxon>
        <taxon>Actinomycetota</taxon>
        <taxon>Actinomycetes</taxon>
        <taxon>Mycobacteriales</taxon>
        <taxon>Nocardiaceae</taxon>
        <taxon>Rhodococcus</taxon>
        <taxon>Rhodococcus erythropolis group</taxon>
    </lineage>
</organism>
<feature type="compositionally biased region" description="Low complexity" evidence="2">
    <location>
        <begin position="43"/>
        <end position="55"/>
    </location>
</feature>